<accession>A0A5C2S805</accession>
<feature type="region of interest" description="Disordered" evidence="1">
    <location>
        <begin position="269"/>
        <end position="309"/>
    </location>
</feature>
<evidence type="ECO:0000313" key="2">
    <source>
        <dbReference type="EMBL" id="RPD59973.1"/>
    </source>
</evidence>
<dbReference type="EMBL" id="ML122267">
    <property type="protein sequence ID" value="RPD59973.1"/>
    <property type="molecule type" value="Genomic_DNA"/>
</dbReference>
<evidence type="ECO:0000313" key="3">
    <source>
        <dbReference type="Proteomes" id="UP000313359"/>
    </source>
</evidence>
<protein>
    <recommendedName>
        <fullName evidence="4">F-box domain-containing protein</fullName>
    </recommendedName>
</protein>
<sequence>MSCSLCRLPFTPSTHSVAPRWPPQGVLTDKQLLYMKHAFGVGQYVFGLAVDLVNMDNNNFIINNSPMIVNIVWETAGKTFIAFHPHCAIILRHHLGYSDNAPQNFIELALLEQIVGPTMDGVHAGRLKDINYETVLGGGDQKRVDIESLWSKEGDERPDFDWLTWQRRGLDWTAVRPDVFPRFRPKVAPTRISSLGPIPKSTEDIITTQPLDILHVLLPYLDPRSFVSLMSTCRTLRHHALTTFQSQARTQVLRLGWAVPTKMEYAGFVKRNPPASSPPTPTTPTSTQEPGKAPGEASPGPAKTAPTNAPDLSLVTMAHAKHSPVDGDWYLYLSQVHRTQAMRSRRWVWALAEELTRVYRKKRAEGPYEDVVDADGERTKSPAWMEFAKMVKEQLAMRAMITAPTGPNGKAMSW</sequence>
<evidence type="ECO:0008006" key="4">
    <source>
        <dbReference type="Google" id="ProtNLM"/>
    </source>
</evidence>
<dbReference type="SUPFAM" id="SSF81383">
    <property type="entry name" value="F-box domain"/>
    <property type="match status" value="1"/>
</dbReference>
<dbReference type="AlphaFoldDB" id="A0A5C2S805"/>
<dbReference type="CDD" id="cd09917">
    <property type="entry name" value="F-box_SF"/>
    <property type="match status" value="1"/>
</dbReference>
<name>A0A5C2S805_9APHY</name>
<gene>
    <name evidence="2" type="ORF">L227DRAFT_600966</name>
</gene>
<dbReference type="Proteomes" id="UP000313359">
    <property type="component" value="Unassembled WGS sequence"/>
</dbReference>
<dbReference type="OrthoDB" id="3249754at2759"/>
<keyword evidence="3" id="KW-1185">Reference proteome</keyword>
<organism evidence="2 3">
    <name type="scientific">Lentinus tigrinus ALCF2SS1-6</name>
    <dbReference type="NCBI Taxonomy" id="1328759"/>
    <lineage>
        <taxon>Eukaryota</taxon>
        <taxon>Fungi</taxon>
        <taxon>Dikarya</taxon>
        <taxon>Basidiomycota</taxon>
        <taxon>Agaricomycotina</taxon>
        <taxon>Agaricomycetes</taxon>
        <taxon>Polyporales</taxon>
        <taxon>Polyporaceae</taxon>
        <taxon>Lentinus</taxon>
    </lineage>
</organism>
<dbReference type="InterPro" id="IPR036047">
    <property type="entry name" value="F-box-like_dom_sf"/>
</dbReference>
<proteinExistence type="predicted"/>
<reference evidence="2" key="1">
    <citation type="journal article" date="2018" name="Genome Biol. Evol.">
        <title>Genomics and development of Lentinus tigrinus, a white-rot wood-decaying mushroom with dimorphic fruiting bodies.</title>
        <authorList>
            <person name="Wu B."/>
            <person name="Xu Z."/>
            <person name="Knudson A."/>
            <person name="Carlson A."/>
            <person name="Chen N."/>
            <person name="Kovaka S."/>
            <person name="LaButti K."/>
            <person name="Lipzen A."/>
            <person name="Pennachio C."/>
            <person name="Riley R."/>
            <person name="Schakwitz W."/>
            <person name="Umezawa K."/>
            <person name="Ohm R.A."/>
            <person name="Grigoriev I.V."/>
            <person name="Nagy L.G."/>
            <person name="Gibbons J."/>
            <person name="Hibbett D."/>
        </authorList>
    </citation>
    <scope>NUCLEOTIDE SEQUENCE [LARGE SCALE GENOMIC DNA]</scope>
    <source>
        <strain evidence="2">ALCF2SS1-6</strain>
    </source>
</reference>
<evidence type="ECO:0000256" key="1">
    <source>
        <dbReference type="SAM" id="MobiDB-lite"/>
    </source>
</evidence>